<keyword evidence="1" id="KW-0472">Membrane</keyword>
<dbReference type="Proteomes" id="UP001153365">
    <property type="component" value="Unassembled WGS sequence"/>
</dbReference>
<keyword evidence="3" id="KW-1185">Reference proteome</keyword>
<comment type="caution">
    <text evidence="2">The sequence shown here is derived from an EMBL/GenBank/DDBJ whole genome shotgun (WGS) entry which is preliminary data.</text>
</comment>
<accession>A0AAV0BCI3</accession>
<evidence type="ECO:0000256" key="1">
    <source>
        <dbReference type="SAM" id="Phobius"/>
    </source>
</evidence>
<dbReference type="AlphaFoldDB" id="A0AAV0BCI3"/>
<keyword evidence="1" id="KW-0812">Transmembrane</keyword>
<evidence type="ECO:0000313" key="2">
    <source>
        <dbReference type="EMBL" id="CAH7684893.1"/>
    </source>
</evidence>
<feature type="transmembrane region" description="Helical" evidence="1">
    <location>
        <begin position="322"/>
        <end position="343"/>
    </location>
</feature>
<keyword evidence="1" id="KW-1133">Transmembrane helix</keyword>
<evidence type="ECO:0000313" key="3">
    <source>
        <dbReference type="Proteomes" id="UP001153365"/>
    </source>
</evidence>
<feature type="transmembrane region" description="Helical" evidence="1">
    <location>
        <begin position="141"/>
        <end position="168"/>
    </location>
</feature>
<reference evidence="2" key="1">
    <citation type="submission" date="2022-06" db="EMBL/GenBank/DDBJ databases">
        <authorList>
            <consortium name="SYNGENTA / RWTH Aachen University"/>
        </authorList>
    </citation>
    <scope>NUCLEOTIDE SEQUENCE</scope>
</reference>
<feature type="transmembrane region" description="Helical" evidence="1">
    <location>
        <begin position="395"/>
        <end position="417"/>
    </location>
</feature>
<protein>
    <submittedName>
        <fullName evidence="2">Expressed protein</fullName>
    </submittedName>
</protein>
<gene>
    <name evidence="2" type="ORF">PPACK8108_LOCUS19330</name>
</gene>
<feature type="transmembrane region" description="Helical" evidence="1">
    <location>
        <begin position="220"/>
        <end position="244"/>
    </location>
</feature>
<proteinExistence type="predicted"/>
<organism evidence="2 3">
    <name type="scientific">Phakopsora pachyrhizi</name>
    <name type="common">Asian soybean rust disease fungus</name>
    <dbReference type="NCBI Taxonomy" id="170000"/>
    <lineage>
        <taxon>Eukaryota</taxon>
        <taxon>Fungi</taxon>
        <taxon>Dikarya</taxon>
        <taxon>Basidiomycota</taxon>
        <taxon>Pucciniomycotina</taxon>
        <taxon>Pucciniomycetes</taxon>
        <taxon>Pucciniales</taxon>
        <taxon>Phakopsoraceae</taxon>
        <taxon>Phakopsora</taxon>
    </lineage>
</organism>
<dbReference type="EMBL" id="CALTRL010005690">
    <property type="protein sequence ID" value="CAH7684893.1"/>
    <property type="molecule type" value="Genomic_DNA"/>
</dbReference>
<name>A0AAV0BCI3_PHAPC</name>
<feature type="transmembrane region" description="Helical" evidence="1">
    <location>
        <begin position="82"/>
        <end position="105"/>
    </location>
</feature>
<feature type="transmembrane region" description="Helical" evidence="1">
    <location>
        <begin position="437"/>
        <end position="459"/>
    </location>
</feature>
<sequence>MHYRREPSYEEFTSCGVDFCNGTIDDTRCCLGHYFNKVASIPQLWKSLSEVARKAASNSNPLKILISMTREIYFPEPVRSTYYALLFFCILRIIVIIICLSILVLPHFSSNRKRKSRVNWIMRKIYLVNERGGQAKQAPLILLNAGVMIVFWQLLESLLSLVYIFLVFFSLKNHNFELRRPLRPWSCAISWCQFNCCWAMTWTSLCLRAQQRNRAFISPFYFNTFFSFIQVGITIVTAAFIWMLSDGGNQLMTRGSEVFEQIQNSSLDWEKYNAEFSITSISYDTKALNEKLVKGYVALLRRSFLFAQAMNDLLYRIRIDDFFWAGVMILTCILYTFAVLGLLRSIADEISCKKSKVTIGLVRVRPGEDIDQVHWPNRVDADGNSQTSLRRGFNYLALHSFAVILSIICVFVVEILLGVKAEEWLWGGPNHWPAGNWLILVSGTFSAIASCFQCWRLYVDFDIILPYGRSTSVSGASTPDSTQSTISLTSTEPVKTRKSIEKVECGTLSSNFLSPKSLFFKKVAPK</sequence>